<feature type="domain" description="Schlafen AlbA-2" evidence="1">
    <location>
        <begin position="16"/>
        <end position="134"/>
    </location>
</feature>
<name>A0A1I3SYY1_9GAMM</name>
<dbReference type="Proteomes" id="UP000199445">
    <property type="component" value="Unassembled WGS sequence"/>
</dbReference>
<gene>
    <name evidence="2" type="ORF">SAMN05216429_104132</name>
</gene>
<dbReference type="Pfam" id="PF13749">
    <property type="entry name" value="HATPase_c_4"/>
    <property type="match status" value="1"/>
</dbReference>
<dbReference type="PANTHER" id="PTHR30595">
    <property type="entry name" value="GLPR-RELATED TRANSCRIPTIONAL REPRESSOR"/>
    <property type="match status" value="1"/>
</dbReference>
<dbReference type="InterPro" id="IPR038475">
    <property type="entry name" value="RecG_C_sf"/>
</dbReference>
<dbReference type="PANTHER" id="PTHR30595:SF6">
    <property type="entry name" value="SCHLAFEN ALBA-2 DOMAIN-CONTAINING PROTEIN"/>
    <property type="match status" value="1"/>
</dbReference>
<evidence type="ECO:0000313" key="3">
    <source>
        <dbReference type="Proteomes" id="UP000199445"/>
    </source>
</evidence>
<sequence>MTAERKLQDLLETDGENEIVEFKEAKTNFDLSKLGKYFSALSNEANLKGKPSAWLVFGVDNGQKVVGTRFRERGRELQSLKKEIADRVTPRQTFVDIHVVAHPQGRVLLFEIPAAPQGIPVAWAGHFYGRDHESLVALSLEELERIRNQNRTTDWSAGICADATLADLDADAIALARDEYAKKHPRFAAQLDDWDDETFLNKAKITIKGRITRAAILLLGKSESSHFVNPATPTITWILKDRDGIEKDYEHFSCPLLINADQVYRKIRNLKYRYMAEGSLFPEEVDQYDPFVIREPLNNAIAHQDYELGGKVSVIEFEDGRLCFSNSGTFIPGSVEEVIRSDAPENRYRNRFLAEAMVNLNMIDTIGSGIRKMFVTQKNRFFPLPEYQLDRGMVKVTITGRVLDMSYARKLAELPNLSLDDIILLDRVQKKKPLTAAQVRHLKQQGLVEGRKPNLHISARVARQSGNKAEYIRNRGFDDQHYKGLICEYIEKFGEARRADIDRLLLDKLPDVLDERQKANKVRNLLQALKNQGDIVVDGKVWKMSKQ</sequence>
<reference evidence="2 3" key="1">
    <citation type="submission" date="2016-10" db="EMBL/GenBank/DDBJ databases">
        <authorList>
            <person name="de Groot N.N."/>
        </authorList>
    </citation>
    <scope>NUCLEOTIDE SEQUENCE [LARGE SCALE GENOMIC DNA]</scope>
    <source>
        <strain evidence="2 3">IBRC-M 10445</strain>
    </source>
</reference>
<proteinExistence type="predicted"/>
<dbReference type="RefSeq" id="WP_091702866.1">
    <property type="nucleotide sequence ID" value="NZ_BMYN01000001.1"/>
</dbReference>
<organism evidence="2 3">
    <name type="scientific">Marinobacter persicus</name>
    <dbReference type="NCBI Taxonomy" id="930118"/>
    <lineage>
        <taxon>Bacteria</taxon>
        <taxon>Pseudomonadati</taxon>
        <taxon>Pseudomonadota</taxon>
        <taxon>Gammaproteobacteria</taxon>
        <taxon>Pseudomonadales</taxon>
        <taxon>Marinobacteraceae</taxon>
        <taxon>Marinobacter</taxon>
    </lineage>
</organism>
<evidence type="ECO:0000259" key="1">
    <source>
        <dbReference type="Pfam" id="PF04326"/>
    </source>
</evidence>
<dbReference type="EMBL" id="FOSC01000004">
    <property type="protein sequence ID" value="SFJ63452.1"/>
    <property type="molecule type" value="Genomic_DNA"/>
</dbReference>
<dbReference type="Gene3D" id="3.30.565.60">
    <property type="match status" value="1"/>
</dbReference>
<dbReference type="InterPro" id="IPR038461">
    <property type="entry name" value="Schlafen_AlbA_2_dom_sf"/>
</dbReference>
<keyword evidence="3" id="KW-1185">Reference proteome</keyword>
<keyword evidence="2" id="KW-0347">Helicase</keyword>
<protein>
    <submittedName>
        <fullName evidence="2">ATP-dependent DNA helicase RecG</fullName>
    </submittedName>
</protein>
<dbReference type="InterPro" id="IPR007421">
    <property type="entry name" value="Schlafen_AlbA_2_dom"/>
</dbReference>
<dbReference type="GO" id="GO:0004386">
    <property type="term" value="F:helicase activity"/>
    <property type="evidence" value="ECO:0007669"/>
    <property type="project" value="UniProtKB-KW"/>
</dbReference>
<dbReference type="OrthoDB" id="9805115at2"/>
<dbReference type="Gene3D" id="3.30.950.30">
    <property type="entry name" value="Schlafen, AAA domain"/>
    <property type="match status" value="1"/>
</dbReference>
<dbReference type="AlphaFoldDB" id="A0A1I3SYY1"/>
<evidence type="ECO:0000313" key="2">
    <source>
        <dbReference type="EMBL" id="SFJ63452.1"/>
    </source>
</evidence>
<keyword evidence="2" id="KW-0067">ATP-binding</keyword>
<keyword evidence="2" id="KW-0378">Hydrolase</keyword>
<dbReference type="Pfam" id="PF04326">
    <property type="entry name" value="SLFN_AlbA_2"/>
    <property type="match status" value="1"/>
</dbReference>
<keyword evidence="2" id="KW-0547">Nucleotide-binding</keyword>
<accession>A0A1I3SYY1</accession>